<keyword evidence="1" id="KW-0472">Membrane</keyword>
<evidence type="ECO:0000313" key="3">
    <source>
        <dbReference type="Proteomes" id="UP000637643"/>
    </source>
</evidence>
<keyword evidence="1" id="KW-0812">Transmembrane</keyword>
<accession>A0A917D8V0</accession>
<protein>
    <submittedName>
        <fullName evidence="2">Uncharacterized protein</fullName>
    </submittedName>
</protein>
<keyword evidence="3" id="KW-1185">Reference proteome</keyword>
<reference evidence="2" key="1">
    <citation type="journal article" date="2014" name="Int. J. Syst. Evol. Microbiol.">
        <title>Complete genome sequence of Corynebacterium casei LMG S-19264T (=DSM 44701T), isolated from a smear-ripened cheese.</title>
        <authorList>
            <consortium name="US DOE Joint Genome Institute (JGI-PGF)"/>
            <person name="Walter F."/>
            <person name="Albersmeier A."/>
            <person name="Kalinowski J."/>
            <person name="Ruckert C."/>
        </authorList>
    </citation>
    <scope>NUCLEOTIDE SEQUENCE</scope>
    <source>
        <strain evidence="2">CGMCC 1.16134</strain>
    </source>
</reference>
<evidence type="ECO:0000313" key="2">
    <source>
        <dbReference type="EMBL" id="GGG13469.1"/>
    </source>
</evidence>
<organism evidence="2 3">
    <name type="scientific">Paenibacillus albidus</name>
    <dbReference type="NCBI Taxonomy" id="2041023"/>
    <lineage>
        <taxon>Bacteria</taxon>
        <taxon>Bacillati</taxon>
        <taxon>Bacillota</taxon>
        <taxon>Bacilli</taxon>
        <taxon>Bacillales</taxon>
        <taxon>Paenibacillaceae</taxon>
        <taxon>Paenibacillus</taxon>
    </lineage>
</organism>
<feature type="transmembrane region" description="Helical" evidence="1">
    <location>
        <begin position="36"/>
        <end position="55"/>
    </location>
</feature>
<comment type="caution">
    <text evidence="2">The sequence shown here is derived from an EMBL/GenBank/DDBJ whole genome shotgun (WGS) entry which is preliminary data.</text>
</comment>
<dbReference type="AlphaFoldDB" id="A0A917D8V0"/>
<evidence type="ECO:0000256" key="1">
    <source>
        <dbReference type="SAM" id="Phobius"/>
    </source>
</evidence>
<dbReference type="RefSeq" id="WP_189032480.1">
    <property type="nucleotide sequence ID" value="NZ_BMKR01000063.1"/>
</dbReference>
<dbReference type="EMBL" id="BMKR01000063">
    <property type="protein sequence ID" value="GGG13469.1"/>
    <property type="molecule type" value="Genomic_DNA"/>
</dbReference>
<feature type="transmembrane region" description="Helical" evidence="1">
    <location>
        <begin position="67"/>
        <end position="84"/>
    </location>
</feature>
<feature type="transmembrane region" description="Helical" evidence="1">
    <location>
        <begin position="90"/>
        <end position="109"/>
    </location>
</feature>
<keyword evidence="1" id="KW-1133">Transmembrane helix</keyword>
<gene>
    <name evidence="2" type="ORF">GCM10010912_67370</name>
</gene>
<proteinExistence type="predicted"/>
<dbReference type="Proteomes" id="UP000637643">
    <property type="component" value="Unassembled WGS sequence"/>
</dbReference>
<name>A0A917D8V0_9BACL</name>
<sequence>MFITLKKWRAIVMCILLSLPFTLVNFSGYLKGNIPSVFQAISSIVFLLIWFIIALSMSQKNMDIIKISSWFWGGGAILSFLGYFAEIGFIYIPALLIFAGPLYGLRYFLTQTSQLEMGR</sequence>
<reference evidence="2" key="2">
    <citation type="submission" date="2020-09" db="EMBL/GenBank/DDBJ databases">
        <authorList>
            <person name="Sun Q."/>
            <person name="Zhou Y."/>
        </authorList>
    </citation>
    <scope>NUCLEOTIDE SEQUENCE</scope>
    <source>
        <strain evidence="2">CGMCC 1.16134</strain>
    </source>
</reference>